<dbReference type="Pfam" id="PF00106">
    <property type="entry name" value="adh_short"/>
    <property type="match status" value="1"/>
</dbReference>
<dbReference type="InterPro" id="IPR002347">
    <property type="entry name" value="SDR_fam"/>
</dbReference>
<dbReference type="CDD" id="cd05374">
    <property type="entry name" value="17beta-HSD-like_SDR_c"/>
    <property type="match status" value="1"/>
</dbReference>
<proteinExistence type="predicted"/>
<organism evidence="1 2">
    <name type="scientific">Paractinoplanes deccanensis</name>
    <dbReference type="NCBI Taxonomy" id="113561"/>
    <lineage>
        <taxon>Bacteria</taxon>
        <taxon>Bacillati</taxon>
        <taxon>Actinomycetota</taxon>
        <taxon>Actinomycetes</taxon>
        <taxon>Micromonosporales</taxon>
        <taxon>Micromonosporaceae</taxon>
        <taxon>Paractinoplanes</taxon>
    </lineage>
</organism>
<evidence type="ECO:0000313" key="2">
    <source>
        <dbReference type="Proteomes" id="UP000609879"/>
    </source>
</evidence>
<comment type="caution">
    <text evidence="1">The sequence shown here is derived from an EMBL/GenBank/DDBJ whole genome shotgun (WGS) entry which is preliminary data.</text>
</comment>
<dbReference type="InterPro" id="IPR051911">
    <property type="entry name" value="SDR_oxidoreductase"/>
</dbReference>
<dbReference type="Proteomes" id="UP000609879">
    <property type="component" value="Unassembled WGS sequence"/>
</dbReference>
<reference evidence="1 2" key="1">
    <citation type="submission" date="2021-01" db="EMBL/GenBank/DDBJ databases">
        <title>Whole genome shotgun sequence of Actinoplanes deccanensis NBRC 13994.</title>
        <authorList>
            <person name="Komaki H."/>
            <person name="Tamura T."/>
        </authorList>
    </citation>
    <scope>NUCLEOTIDE SEQUENCE [LARGE SCALE GENOMIC DNA]</scope>
    <source>
        <strain evidence="1 2">NBRC 13994</strain>
    </source>
</reference>
<dbReference type="PANTHER" id="PTHR43976:SF9">
    <property type="entry name" value="OXIDOREDUCTASE"/>
    <property type="match status" value="1"/>
</dbReference>
<dbReference type="PANTHER" id="PTHR43976">
    <property type="entry name" value="SHORT CHAIN DEHYDROGENASE"/>
    <property type="match status" value="1"/>
</dbReference>
<dbReference type="Gene3D" id="3.40.50.720">
    <property type="entry name" value="NAD(P)-binding Rossmann-like Domain"/>
    <property type="match status" value="1"/>
</dbReference>
<dbReference type="InterPro" id="IPR036291">
    <property type="entry name" value="NAD(P)-bd_dom_sf"/>
</dbReference>
<evidence type="ECO:0000313" key="1">
    <source>
        <dbReference type="EMBL" id="GID77270.1"/>
    </source>
</evidence>
<gene>
    <name evidence="1" type="ORF">Ade02nite_59110</name>
</gene>
<sequence length="327" mass="34775">MPILKPVKRHTAARPVVAVSDLNDRPDPALTGLMTKNIFVSGASSGFGLMISRALADAGHTVFAGIRDIGGHNTRAAAEAAEYAAARGVDLRVVELDVTSEESVRQAASEAGTPDVLVHNVGHMVVGPAEAFTAEQLADLYDTNVLGAHRLNRALLPGMRDRRDGLLVWIGSTSTRGGTPPYLGPYFAAKAGLDALAATMALEVARFGIETTIVVPGSFTKGTNHYAHAGHPADRAVAASYEERYPHLMDQIGQRMAALEPADADPAQIARIVADVVATEKGKRPFRVHYDPNDDGAVVVNAVADRVRTEFLDRLGLAELLHPTKEN</sequence>
<protein>
    <submittedName>
        <fullName evidence="1">Short-chain dehydrogenase/reductase</fullName>
    </submittedName>
</protein>
<accession>A0ABQ3YB84</accession>
<name>A0ABQ3YB84_9ACTN</name>
<dbReference type="PRINTS" id="PR00081">
    <property type="entry name" value="GDHRDH"/>
</dbReference>
<dbReference type="EMBL" id="BOMI01000117">
    <property type="protein sequence ID" value="GID77270.1"/>
    <property type="molecule type" value="Genomic_DNA"/>
</dbReference>
<keyword evidence="2" id="KW-1185">Reference proteome</keyword>
<dbReference type="SUPFAM" id="SSF51735">
    <property type="entry name" value="NAD(P)-binding Rossmann-fold domains"/>
    <property type="match status" value="1"/>
</dbReference>